<evidence type="ECO:0000313" key="2">
    <source>
        <dbReference type="EMBL" id="MBD2863026.1"/>
    </source>
</evidence>
<organism evidence="2 3">
    <name type="scientific">Paenibacillus oceani</name>
    <dbReference type="NCBI Taxonomy" id="2772510"/>
    <lineage>
        <taxon>Bacteria</taxon>
        <taxon>Bacillati</taxon>
        <taxon>Bacillota</taxon>
        <taxon>Bacilli</taxon>
        <taxon>Bacillales</taxon>
        <taxon>Paenibacillaceae</taxon>
        <taxon>Paenibacillus</taxon>
    </lineage>
</organism>
<dbReference type="Proteomes" id="UP000639396">
    <property type="component" value="Unassembled WGS sequence"/>
</dbReference>
<sequence>MAVEADRETGFSITHDYNDEDYDYVAESLYEYNVSATGGLLRKPARDIHLFLRDESGRVAGGIFCETFSYCMYIDVFWIDELYRSQGYGKKLLLEAERAGKEMGCLFSHTSTFSYQAPEFYKGMGYEVFGVLDEYPDGIKQFFLKKRL</sequence>
<dbReference type="SUPFAM" id="SSF55729">
    <property type="entry name" value="Acyl-CoA N-acyltransferases (Nat)"/>
    <property type="match status" value="1"/>
</dbReference>
<proteinExistence type="predicted"/>
<gene>
    <name evidence="2" type="ORF">IDH45_13620</name>
</gene>
<dbReference type="InterPro" id="IPR000182">
    <property type="entry name" value="GNAT_dom"/>
</dbReference>
<name>A0A927GZI4_9BACL</name>
<accession>A0A927GZI4</accession>
<dbReference type="PROSITE" id="PS51186">
    <property type="entry name" value="GNAT"/>
    <property type="match status" value="1"/>
</dbReference>
<dbReference type="CDD" id="cd04301">
    <property type="entry name" value="NAT_SF"/>
    <property type="match status" value="1"/>
</dbReference>
<dbReference type="GO" id="GO:0016747">
    <property type="term" value="F:acyltransferase activity, transferring groups other than amino-acyl groups"/>
    <property type="evidence" value="ECO:0007669"/>
    <property type="project" value="InterPro"/>
</dbReference>
<dbReference type="AlphaFoldDB" id="A0A927GZI4"/>
<evidence type="ECO:0000313" key="3">
    <source>
        <dbReference type="Proteomes" id="UP000639396"/>
    </source>
</evidence>
<keyword evidence="3" id="KW-1185">Reference proteome</keyword>
<dbReference type="Gene3D" id="3.40.630.30">
    <property type="match status" value="1"/>
</dbReference>
<dbReference type="EMBL" id="JACXJA010000016">
    <property type="protein sequence ID" value="MBD2863026.1"/>
    <property type="molecule type" value="Genomic_DNA"/>
</dbReference>
<dbReference type="InterPro" id="IPR016181">
    <property type="entry name" value="Acyl_CoA_acyltransferase"/>
</dbReference>
<reference evidence="2" key="1">
    <citation type="submission" date="2020-09" db="EMBL/GenBank/DDBJ databases">
        <title>A novel bacterium of genus Paenibacillus, isolated from South China Sea.</title>
        <authorList>
            <person name="Huang H."/>
            <person name="Mo K."/>
            <person name="Hu Y."/>
        </authorList>
    </citation>
    <scope>NUCLEOTIDE SEQUENCE</scope>
    <source>
        <strain evidence="2">IB182363</strain>
    </source>
</reference>
<evidence type="ECO:0000259" key="1">
    <source>
        <dbReference type="PROSITE" id="PS51186"/>
    </source>
</evidence>
<protein>
    <submittedName>
        <fullName evidence="2">GNAT family N-acetyltransferase</fullName>
    </submittedName>
</protein>
<comment type="caution">
    <text evidence="2">The sequence shown here is derived from an EMBL/GenBank/DDBJ whole genome shotgun (WGS) entry which is preliminary data.</text>
</comment>
<dbReference type="Pfam" id="PF00583">
    <property type="entry name" value="Acetyltransf_1"/>
    <property type="match status" value="1"/>
</dbReference>
<dbReference type="RefSeq" id="WP_190928455.1">
    <property type="nucleotide sequence ID" value="NZ_JACXJA010000016.1"/>
</dbReference>
<feature type="domain" description="N-acetyltransferase" evidence="1">
    <location>
        <begin position="1"/>
        <end position="148"/>
    </location>
</feature>